<keyword evidence="2 9" id="KW-0808">Transferase</keyword>
<evidence type="ECO:0000256" key="2">
    <source>
        <dbReference type="ARBA" id="ARBA00022679"/>
    </source>
</evidence>
<dbReference type="Pfam" id="PF07714">
    <property type="entry name" value="PK_Tyr_Ser-Thr"/>
    <property type="match status" value="1"/>
</dbReference>
<keyword evidence="10" id="KW-1185">Reference proteome</keyword>
<dbReference type="EMBL" id="GL984353">
    <property type="protein sequence ID" value="EGR27569.1"/>
    <property type="molecule type" value="Genomic_DNA"/>
</dbReference>
<keyword evidence="1" id="KW-0723">Serine/threonine-protein kinase</keyword>
<dbReference type="Gene3D" id="1.10.510.10">
    <property type="entry name" value="Transferase(Phosphotransferase) domain 1"/>
    <property type="match status" value="1"/>
</dbReference>
<dbReference type="InParanoid" id="G0R4R3"/>
<evidence type="ECO:0000256" key="5">
    <source>
        <dbReference type="ARBA" id="ARBA00022840"/>
    </source>
</evidence>
<evidence type="ECO:0000313" key="10">
    <source>
        <dbReference type="Proteomes" id="UP000008983"/>
    </source>
</evidence>
<name>G0R4R3_ICHMU</name>
<dbReference type="GeneID" id="14903634"/>
<keyword evidence="9" id="KW-0689">Ribosomal protein</keyword>
<dbReference type="RefSeq" id="XP_004025021.1">
    <property type="nucleotide sequence ID" value="XM_004024972.1"/>
</dbReference>
<dbReference type="GO" id="GO:0005840">
    <property type="term" value="C:ribosome"/>
    <property type="evidence" value="ECO:0007669"/>
    <property type="project" value="UniProtKB-KW"/>
</dbReference>
<feature type="region of interest" description="Disordered" evidence="7">
    <location>
        <begin position="49"/>
        <end position="76"/>
    </location>
</feature>
<keyword evidence="5 6" id="KW-0067">ATP-binding</keyword>
<dbReference type="AlphaFoldDB" id="G0R4R3"/>
<dbReference type="PANTHER" id="PTHR24351">
    <property type="entry name" value="RIBOSOMAL PROTEIN S6 KINASE"/>
    <property type="match status" value="1"/>
</dbReference>
<dbReference type="InterPro" id="IPR017441">
    <property type="entry name" value="Protein_kinase_ATP_BS"/>
</dbReference>
<evidence type="ECO:0000256" key="6">
    <source>
        <dbReference type="PROSITE-ProRule" id="PRU10141"/>
    </source>
</evidence>
<dbReference type="GO" id="GO:0005524">
    <property type="term" value="F:ATP binding"/>
    <property type="evidence" value="ECO:0007669"/>
    <property type="project" value="UniProtKB-UniRule"/>
</dbReference>
<evidence type="ECO:0000313" key="9">
    <source>
        <dbReference type="EMBL" id="EGR27569.1"/>
    </source>
</evidence>
<keyword evidence="3 6" id="KW-0547">Nucleotide-binding</keyword>
<dbReference type="eggNOG" id="KOG0598">
    <property type="taxonomic scope" value="Eukaryota"/>
</dbReference>
<dbReference type="PROSITE" id="PS00107">
    <property type="entry name" value="PROTEIN_KINASE_ATP"/>
    <property type="match status" value="1"/>
</dbReference>
<dbReference type="Pfam" id="PF00069">
    <property type="entry name" value="Pkinase"/>
    <property type="match status" value="1"/>
</dbReference>
<dbReference type="SUPFAM" id="SSF56112">
    <property type="entry name" value="Protein kinase-like (PK-like)"/>
    <property type="match status" value="1"/>
</dbReference>
<dbReference type="InterPro" id="IPR001245">
    <property type="entry name" value="Ser-Thr/Tyr_kinase_cat_dom"/>
</dbReference>
<evidence type="ECO:0000256" key="7">
    <source>
        <dbReference type="SAM" id="MobiDB-lite"/>
    </source>
</evidence>
<organism evidence="9 10">
    <name type="scientific">Ichthyophthirius multifiliis</name>
    <name type="common">White spot disease agent</name>
    <name type="synonym">Ich</name>
    <dbReference type="NCBI Taxonomy" id="5932"/>
    <lineage>
        <taxon>Eukaryota</taxon>
        <taxon>Sar</taxon>
        <taxon>Alveolata</taxon>
        <taxon>Ciliophora</taxon>
        <taxon>Intramacronucleata</taxon>
        <taxon>Oligohymenophorea</taxon>
        <taxon>Hymenostomatida</taxon>
        <taxon>Ophryoglenina</taxon>
        <taxon>Ichthyophthirius</taxon>
    </lineage>
</organism>
<keyword evidence="4" id="KW-0418">Kinase</keyword>
<dbReference type="InterPro" id="IPR045270">
    <property type="entry name" value="STKc_AGC"/>
</dbReference>
<dbReference type="OrthoDB" id="432483at2759"/>
<protein>
    <submittedName>
        <fullName evidence="9">Ribosomal protein s6 polypeptide 6, putative</fullName>
        <ecNumber evidence="9">2.7.11.13</ecNumber>
    </submittedName>
</protein>
<dbReference type="InterPro" id="IPR000719">
    <property type="entry name" value="Prot_kinase_dom"/>
</dbReference>
<gene>
    <name evidence="9" type="ORF">IMG5_194320</name>
</gene>
<keyword evidence="9" id="KW-0687">Ribonucleoprotein</keyword>
<proteinExistence type="predicted"/>
<dbReference type="CDD" id="cd05123">
    <property type="entry name" value="STKc_AGC"/>
    <property type="match status" value="1"/>
</dbReference>
<dbReference type="STRING" id="857967.G0R4R3"/>
<dbReference type="PROSITE" id="PS50011">
    <property type="entry name" value="PROTEIN_KINASE_DOM"/>
    <property type="match status" value="1"/>
</dbReference>
<dbReference type="InterPro" id="IPR011009">
    <property type="entry name" value="Kinase-like_dom_sf"/>
</dbReference>
<reference evidence="9 10" key="1">
    <citation type="submission" date="2011-07" db="EMBL/GenBank/DDBJ databases">
        <authorList>
            <person name="Coyne R."/>
            <person name="Brami D."/>
            <person name="Johnson J."/>
            <person name="Hostetler J."/>
            <person name="Hannick L."/>
            <person name="Clark T."/>
            <person name="Cassidy-Hanley D."/>
            <person name="Inman J."/>
        </authorList>
    </citation>
    <scope>NUCLEOTIDE SEQUENCE [LARGE SCALE GENOMIC DNA]</scope>
    <source>
        <strain evidence="9 10">G5</strain>
    </source>
</reference>
<evidence type="ECO:0000256" key="4">
    <source>
        <dbReference type="ARBA" id="ARBA00022777"/>
    </source>
</evidence>
<evidence type="ECO:0000256" key="1">
    <source>
        <dbReference type="ARBA" id="ARBA00022527"/>
    </source>
</evidence>
<feature type="domain" description="Protein kinase" evidence="8">
    <location>
        <begin position="84"/>
        <end position="320"/>
    </location>
</feature>
<dbReference type="FunFam" id="3.30.200.20:FF:000042">
    <property type="entry name" value="Aurora kinase A"/>
    <property type="match status" value="1"/>
</dbReference>
<sequence length="397" mass="46051">MGNICEKNTKPSFINENRSSLFVQKNPDLTQQNPQIRLIVSTCQQESQQESQQQSDNFQKQSLRKSNSSNGSDRKRKQVTIQDFVIEKPLGKGGFGVVYLVTKKSSQHKYAMKTIKKIDMVNQDLIESTMLEKNILINCNNPFIVQLKYCIQTEKKVYLIMEYLEGGELYNLLKYLGQFPEKIAKDIKPENVLLSKQGHAKIIDFGLCKERDLQDQLTYTFAGTAEYLAPEIVLGKGHNKNVDFWCLGIFLFELIAGYPPFQDLNRNFDKITQLIIENKPVFPDYFSPYLKELIQSFLQTNPFQRLGAQSFDDIKSHRFFYDINWDNLYQLNVNSPLLSYTNIEKIAKVNRPRPIYETPVNSNIKLPQIQGMSYDIEDVQENDLETEFVESLIKKDK</sequence>
<dbReference type="Proteomes" id="UP000008983">
    <property type="component" value="Unassembled WGS sequence"/>
</dbReference>
<dbReference type="GO" id="GO:0004697">
    <property type="term" value="F:diacylglycerol-dependent serine/threonine kinase activity"/>
    <property type="evidence" value="ECO:0007669"/>
    <property type="project" value="UniProtKB-EC"/>
</dbReference>
<feature type="compositionally biased region" description="Polar residues" evidence="7">
    <location>
        <begin position="56"/>
        <end position="71"/>
    </location>
</feature>
<dbReference type="EC" id="2.7.11.13" evidence="9"/>
<dbReference type="SMART" id="SM00220">
    <property type="entry name" value="S_TKc"/>
    <property type="match status" value="1"/>
</dbReference>
<dbReference type="OMA" id="ICYGNDM"/>
<evidence type="ECO:0000259" key="8">
    <source>
        <dbReference type="PROSITE" id="PS50011"/>
    </source>
</evidence>
<dbReference type="Gene3D" id="3.30.200.20">
    <property type="entry name" value="Phosphorylase Kinase, domain 1"/>
    <property type="match status" value="1"/>
</dbReference>
<accession>G0R4R3</accession>
<feature type="binding site" evidence="6">
    <location>
        <position position="117"/>
    </location>
    <ligand>
        <name>ATP</name>
        <dbReference type="ChEBI" id="CHEBI:30616"/>
    </ligand>
</feature>
<evidence type="ECO:0000256" key="3">
    <source>
        <dbReference type="ARBA" id="ARBA00022741"/>
    </source>
</evidence>